<dbReference type="AlphaFoldDB" id="A0A6N3H6B3"/>
<evidence type="ECO:0000313" key="1">
    <source>
        <dbReference type="EMBL" id="VYU72118.1"/>
    </source>
</evidence>
<sequence>MINKQYNPINWSDYDPHNETCMDINDSYFTAELPEDERQLYGSTETVDINRTI</sequence>
<name>A0A6N3H6B3_9FIRM</name>
<organism evidence="1">
    <name type="scientific">Roseburia intestinalis</name>
    <dbReference type="NCBI Taxonomy" id="166486"/>
    <lineage>
        <taxon>Bacteria</taxon>
        <taxon>Bacillati</taxon>
        <taxon>Bacillota</taxon>
        <taxon>Clostridia</taxon>
        <taxon>Lachnospirales</taxon>
        <taxon>Lachnospiraceae</taxon>
        <taxon>Roseburia</taxon>
    </lineage>
</organism>
<reference evidence="1" key="1">
    <citation type="submission" date="2019-11" db="EMBL/GenBank/DDBJ databases">
        <authorList>
            <person name="Feng L."/>
        </authorList>
    </citation>
    <scope>NUCLEOTIDE SEQUENCE</scope>
    <source>
        <strain evidence="1">RintestinalisLFYP67</strain>
    </source>
</reference>
<proteinExistence type="predicted"/>
<protein>
    <submittedName>
        <fullName evidence="1">Uncharacterized protein</fullName>
    </submittedName>
</protein>
<accession>A0A6N3H6B3</accession>
<dbReference type="EMBL" id="CACRUM010000102">
    <property type="protein sequence ID" value="VYU72118.1"/>
    <property type="molecule type" value="Genomic_DNA"/>
</dbReference>
<gene>
    <name evidence="1" type="ORF">RILFYP67_03133</name>
</gene>